<dbReference type="GO" id="GO:0020037">
    <property type="term" value="F:heme binding"/>
    <property type="evidence" value="ECO:0007669"/>
    <property type="project" value="InterPro"/>
</dbReference>
<dbReference type="AlphaFoldDB" id="A0AAN9V9N2"/>
<dbReference type="Gene3D" id="1.10.630.10">
    <property type="entry name" value="Cytochrome P450"/>
    <property type="match status" value="1"/>
</dbReference>
<accession>A0AAN9V9N2</accession>
<sequence>MLSSILLLFGAAIAYGIYSLVSGLRKNIAAAKRTGLPYYVIPLSPFSLPARLLGPKWVAVFKLLPRKYWEDVEPKQNSVLQRDWQYQQNHKPFSKIGEAFILVSPKKMIMHTDNAEAIHQMTSKREAFPKPTGAYSILSQYGENVLTTEGAVWRMHRKITSSSFNERNAALVFKESIYQTQGLINQWLGPDGLGNKTINSLEHDTMSLMLNIIGYVGFGLRLLWPGQTLPPGTDAKLAKYASLDAPEGHTMSFVDSLASTLDHLLILLLLPKWLLNILPFQYAKKAVESENNYLKYMYEFLQDKVEDIRSGNAEEGMDIMGQLVRTSYGEKPANGSSKKESLALSDKEIIGNAFIMIVAGHETTANIIHFALVQLAINPASQRRLQRDLDAIFDGASQEQAPPPEAWDYEVTHALQASMVGACINETLRLMPPVVGIPKEVSHGQDQVLVIDGEKHLLPRAMQVELTITAAQRNPRYWPVRPSRVTPANDDADDFVPERWFLQTQTGAAAAANNSNGNGNGNSNKEAVVEGADTEDFGGFAGPDTSAQLYRPPRGAFIPFSDGARSCLGRRIAQVELLASLSVIFRQYSVELAVDDSGGSDAVGDEEVAAMDRAEKAALYRKAQDRARATLAQASSRLTLKLHGGMSVPVRLVRRGEERFADWVDAEEDD</sequence>
<dbReference type="InterPro" id="IPR002401">
    <property type="entry name" value="Cyt_P450_E_grp-I"/>
</dbReference>
<evidence type="ECO:0000256" key="1">
    <source>
        <dbReference type="ARBA" id="ARBA00001971"/>
    </source>
</evidence>
<evidence type="ECO:0000256" key="6">
    <source>
        <dbReference type="PIRSR" id="PIRSR602401-1"/>
    </source>
</evidence>
<evidence type="ECO:0000256" key="4">
    <source>
        <dbReference type="ARBA" id="ARBA00022723"/>
    </source>
</evidence>
<evidence type="ECO:0000256" key="2">
    <source>
        <dbReference type="ARBA" id="ARBA00010617"/>
    </source>
</evidence>
<protein>
    <recommendedName>
        <fullName evidence="10">Cytochrome P450</fullName>
    </recommendedName>
</protein>
<comment type="caution">
    <text evidence="8">The sequence shown here is derived from an EMBL/GenBank/DDBJ whole genome shotgun (WGS) entry which is preliminary data.</text>
</comment>
<keyword evidence="5 6" id="KW-0408">Iron</keyword>
<dbReference type="InterPro" id="IPR001128">
    <property type="entry name" value="Cyt_P450"/>
</dbReference>
<dbReference type="PANTHER" id="PTHR24305">
    <property type="entry name" value="CYTOCHROME P450"/>
    <property type="match status" value="1"/>
</dbReference>
<evidence type="ECO:0000256" key="7">
    <source>
        <dbReference type="RuleBase" id="RU000461"/>
    </source>
</evidence>
<dbReference type="Pfam" id="PF00067">
    <property type="entry name" value="p450"/>
    <property type="match status" value="2"/>
</dbReference>
<dbReference type="EMBL" id="JAKJXP020000009">
    <property type="protein sequence ID" value="KAK7756083.1"/>
    <property type="molecule type" value="Genomic_DNA"/>
</dbReference>
<dbReference type="Proteomes" id="UP001320420">
    <property type="component" value="Unassembled WGS sequence"/>
</dbReference>
<dbReference type="InterPro" id="IPR036396">
    <property type="entry name" value="Cyt_P450_sf"/>
</dbReference>
<dbReference type="InterPro" id="IPR050121">
    <property type="entry name" value="Cytochrome_P450_monoxygenase"/>
</dbReference>
<comment type="similarity">
    <text evidence="2 7">Belongs to the cytochrome P450 family.</text>
</comment>
<evidence type="ECO:0000256" key="5">
    <source>
        <dbReference type="ARBA" id="ARBA00023004"/>
    </source>
</evidence>
<name>A0AAN9V9N2_9PEZI</name>
<dbReference type="PANTHER" id="PTHR24305:SF166">
    <property type="entry name" value="CYTOCHROME P450 12A4, MITOCHONDRIAL-RELATED"/>
    <property type="match status" value="1"/>
</dbReference>
<keyword evidence="7" id="KW-0560">Oxidoreductase</keyword>
<keyword evidence="3 6" id="KW-0349">Heme</keyword>
<evidence type="ECO:0000313" key="8">
    <source>
        <dbReference type="EMBL" id="KAK7756083.1"/>
    </source>
</evidence>
<dbReference type="PRINTS" id="PR00463">
    <property type="entry name" value="EP450I"/>
</dbReference>
<reference evidence="8 9" key="1">
    <citation type="submission" date="2024-02" db="EMBL/GenBank/DDBJ databases">
        <title>De novo assembly and annotation of 12 fungi associated with fruit tree decline syndrome in Ontario, Canada.</title>
        <authorList>
            <person name="Sulman M."/>
            <person name="Ellouze W."/>
            <person name="Ilyukhin E."/>
        </authorList>
    </citation>
    <scope>NUCLEOTIDE SEQUENCE [LARGE SCALE GENOMIC DNA]</scope>
    <source>
        <strain evidence="8 9">M11/M66-122</strain>
    </source>
</reference>
<dbReference type="SUPFAM" id="SSF48264">
    <property type="entry name" value="Cytochrome P450"/>
    <property type="match status" value="1"/>
</dbReference>
<dbReference type="GO" id="GO:0016705">
    <property type="term" value="F:oxidoreductase activity, acting on paired donors, with incorporation or reduction of molecular oxygen"/>
    <property type="evidence" value="ECO:0007669"/>
    <property type="project" value="InterPro"/>
</dbReference>
<gene>
    <name evidence="8" type="ORF">SLS62_002026</name>
</gene>
<organism evidence="8 9">
    <name type="scientific">Diatrype stigma</name>
    <dbReference type="NCBI Taxonomy" id="117547"/>
    <lineage>
        <taxon>Eukaryota</taxon>
        <taxon>Fungi</taxon>
        <taxon>Dikarya</taxon>
        <taxon>Ascomycota</taxon>
        <taxon>Pezizomycotina</taxon>
        <taxon>Sordariomycetes</taxon>
        <taxon>Xylariomycetidae</taxon>
        <taxon>Xylariales</taxon>
        <taxon>Diatrypaceae</taxon>
        <taxon>Diatrype</taxon>
    </lineage>
</organism>
<evidence type="ECO:0008006" key="10">
    <source>
        <dbReference type="Google" id="ProtNLM"/>
    </source>
</evidence>
<keyword evidence="4 6" id="KW-0479">Metal-binding</keyword>
<evidence type="ECO:0000313" key="9">
    <source>
        <dbReference type="Proteomes" id="UP001320420"/>
    </source>
</evidence>
<dbReference type="InterPro" id="IPR017972">
    <property type="entry name" value="Cyt_P450_CS"/>
</dbReference>
<comment type="cofactor">
    <cofactor evidence="1 6">
        <name>heme</name>
        <dbReference type="ChEBI" id="CHEBI:30413"/>
    </cofactor>
</comment>
<dbReference type="CDD" id="cd11070">
    <property type="entry name" value="CYP56-like"/>
    <property type="match status" value="1"/>
</dbReference>
<dbReference type="PRINTS" id="PR00385">
    <property type="entry name" value="P450"/>
</dbReference>
<keyword evidence="9" id="KW-1185">Reference proteome</keyword>
<evidence type="ECO:0000256" key="3">
    <source>
        <dbReference type="ARBA" id="ARBA00022617"/>
    </source>
</evidence>
<proteinExistence type="inferred from homology"/>
<dbReference type="GO" id="GO:0005506">
    <property type="term" value="F:iron ion binding"/>
    <property type="evidence" value="ECO:0007669"/>
    <property type="project" value="InterPro"/>
</dbReference>
<dbReference type="GO" id="GO:0004497">
    <property type="term" value="F:monooxygenase activity"/>
    <property type="evidence" value="ECO:0007669"/>
    <property type="project" value="UniProtKB-KW"/>
</dbReference>
<feature type="binding site" description="axial binding residue" evidence="6">
    <location>
        <position position="567"/>
    </location>
    <ligand>
        <name>heme</name>
        <dbReference type="ChEBI" id="CHEBI:30413"/>
    </ligand>
    <ligandPart>
        <name>Fe</name>
        <dbReference type="ChEBI" id="CHEBI:18248"/>
    </ligandPart>
</feature>
<keyword evidence="7" id="KW-0503">Monooxygenase</keyword>
<dbReference type="PROSITE" id="PS00086">
    <property type="entry name" value="CYTOCHROME_P450"/>
    <property type="match status" value="1"/>
</dbReference>